<dbReference type="KEGG" id="egu:105048487"/>
<keyword evidence="2" id="KW-1185">Reference proteome</keyword>
<proteinExistence type="predicted"/>
<dbReference type="OrthoDB" id="783184at2759"/>
<protein>
    <submittedName>
        <fullName evidence="3">Dynamin-related protein 1C</fullName>
    </submittedName>
</protein>
<dbReference type="Gene3D" id="3.40.50.300">
    <property type="entry name" value="P-loop containing nucleotide triphosphate hydrolases"/>
    <property type="match status" value="1"/>
</dbReference>
<dbReference type="PRINTS" id="PR00195">
    <property type="entry name" value="DYNAMIN"/>
</dbReference>
<feature type="domain" description="Dynamin N-terminal" evidence="1">
    <location>
        <begin position="60"/>
        <end position="105"/>
    </location>
</feature>
<name>A0A6I9RGC0_ELAGV</name>
<dbReference type="InterPro" id="IPR027417">
    <property type="entry name" value="P-loop_NTPase"/>
</dbReference>
<dbReference type="InterPro" id="IPR022812">
    <property type="entry name" value="Dynamin"/>
</dbReference>
<accession>A0A6I9RGC0</accession>
<dbReference type="Proteomes" id="UP000504607">
    <property type="component" value="Chromosome 7"/>
</dbReference>
<sequence length="119" mass="12741">MATMESLIGLENRIQRAWAVVSVSGGEGGSLWEALPSVVVVVVVAGQFAPSLISWPFLVSSWKSSVLESIIGRDSLPRGSGIVTGSPLVLQLQEMEDGQAEYTEFLHAPRKKSADLENS</sequence>
<dbReference type="GO" id="GO:0016020">
    <property type="term" value="C:membrane"/>
    <property type="evidence" value="ECO:0007669"/>
    <property type="project" value="TreeGrafter"/>
</dbReference>
<dbReference type="GeneID" id="105048487"/>
<dbReference type="InterPro" id="IPR045063">
    <property type="entry name" value="Dynamin_N"/>
</dbReference>
<dbReference type="InParanoid" id="A0A6I9RGC0"/>
<reference evidence="3" key="1">
    <citation type="submission" date="2025-08" db="UniProtKB">
        <authorList>
            <consortium name="RefSeq"/>
        </authorList>
    </citation>
    <scope>IDENTIFICATION</scope>
</reference>
<gene>
    <name evidence="3" type="primary">LOC105048487</name>
</gene>
<dbReference type="Pfam" id="PF00350">
    <property type="entry name" value="Dynamin_N"/>
    <property type="match status" value="1"/>
</dbReference>
<dbReference type="GO" id="GO:0003924">
    <property type="term" value="F:GTPase activity"/>
    <property type="evidence" value="ECO:0007669"/>
    <property type="project" value="TreeGrafter"/>
</dbReference>
<dbReference type="PANTHER" id="PTHR11566:SF80">
    <property type="entry name" value="PHRAGMOPLASTIN DRP1C"/>
    <property type="match status" value="1"/>
</dbReference>
<organism evidence="2 3">
    <name type="scientific">Elaeis guineensis var. tenera</name>
    <name type="common">Oil palm</name>
    <dbReference type="NCBI Taxonomy" id="51953"/>
    <lineage>
        <taxon>Eukaryota</taxon>
        <taxon>Viridiplantae</taxon>
        <taxon>Streptophyta</taxon>
        <taxon>Embryophyta</taxon>
        <taxon>Tracheophyta</taxon>
        <taxon>Spermatophyta</taxon>
        <taxon>Magnoliopsida</taxon>
        <taxon>Liliopsida</taxon>
        <taxon>Arecaceae</taxon>
        <taxon>Arecoideae</taxon>
        <taxon>Cocoseae</taxon>
        <taxon>Elaeidinae</taxon>
        <taxon>Elaeis</taxon>
    </lineage>
</organism>
<evidence type="ECO:0000259" key="1">
    <source>
        <dbReference type="Pfam" id="PF00350"/>
    </source>
</evidence>
<dbReference type="GO" id="GO:0005737">
    <property type="term" value="C:cytoplasm"/>
    <property type="evidence" value="ECO:0007669"/>
    <property type="project" value="TreeGrafter"/>
</dbReference>
<dbReference type="AlphaFoldDB" id="A0A6I9RGC0"/>
<evidence type="ECO:0000313" key="2">
    <source>
        <dbReference type="Proteomes" id="UP000504607"/>
    </source>
</evidence>
<dbReference type="PANTHER" id="PTHR11566">
    <property type="entry name" value="DYNAMIN"/>
    <property type="match status" value="1"/>
</dbReference>
<evidence type="ECO:0000313" key="3">
    <source>
        <dbReference type="RefSeq" id="XP_010926100.1"/>
    </source>
</evidence>
<dbReference type="SUPFAM" id="SSF52540">
    <property type="entry name" value="P-loop containing nucleoside triphosphate hydrolases"/>
    <property type="match status" value="1"/>
</dbReference>
<dbReference type="GO" id="GO:0008017">
    <property type="term" value="F:microtubule binding"/>
    <property type="evidence" value="ECO:0007669"/>
    <property type="project" value="TreeGrafter"/>
</dbReference>
<dbReference type="RefSeq" id="XP_010926100.1">
    <property type="nucleotide sequence ID" value="XM_010927798.3"/>
</dbReference>
<dbReference type="GO" id="GO:0005874">
    <property type="term" value="C:microtubule"/>
    <property type="evidence" value="ECO:0007669"/>
    <property type="project" value="TreeGrafter"/>
</dbReference>